<sequence>MNFTKIALSGMQAAQANLSAASMNLANIKTVGYTRQRVEQSAIGVAGNDSYSAGNGVNVDAFKRITEKYLVSEEWKETSNHKYFTSSQNYFTKLENSIGNETSGLAAGMREFFNGLKAATSEPTSSAYREQVINQAKSLALNMSHFNESIQDQKKAIAGQRDAMVSQINGLTSSIHEYNQKIVKLSFGNANTSALQDSRDEQVKKLSEFVDIRVTETASGSYNIAMKNGLPLISDQSVAQLGVNAASASPQIDLILSGNNYAIDMSCGAGLGAINDYETGVLKQTEDAVVGMAEQLAENINKQLDSGYDLNNAKGKALFNFDINNPDHMLTVTDINARELAFSAKTNVVGDAGNLHSLIALKDKAIALPSIGNTSFEEVGTRLVGLVAFAKNSNQQAITRTKNMLDIAQQNRESVSGVNRNEEEVSILEYSNLSRANMKVIATGEQLFSDLLALFR</sequence>
<dbReference type="PANTHER" id="PTHR30033:SF1">
    <property type="entry name" value="FLAGELLAR HOOK-ASSOCIATED PROTEIN 1"/>
    <property type="match status" value="1"/>
</dbReference>
<keyword evidence="6 7" id="KW-0975">Bacterial flagellum</keyword>
<dbReference type="GO" id="GO:0005576">
    <property type="term" value="C:extracellular region"/>
    <property type="evidence" value="ECO:0007669"/>
    <property type="project" value="UniProtKB-SubCell"/>
</dbReference>
<evidence type="ECO:0000256" key="4">
    <source>
        <dbReference type="ARBA" id="ARBA00016244"/>
    </source>
</evidence>
<evidence type="ECO:0000313" key="10">
    <source>
        <dbReference type="EMBL" id="CNF28888.1"/>
    </source>
</evidence>
<dbReference type="Pfam" id="PF00460">
    <property type="entry name" value="Flg_bb_rod"/>
    <property type="match status" value="1"/>
</dbReference>
<dbReference type="GO" id="GO:0044780">
    <property type="term" value="P:bacterial-type flagellum assembly"/>
    <property type="evidence" value="ECO:0007669"/>
    <property type="project" value="InterPro"/>
</dbReference>
<keyword evidence="5 7" id="KW-0964">Secreted</keyword>
<keyword evidence="10" id="KW-0969">Cilium</keyword>
<evidence type="ECO:0000259" key="9">
    <source>
        <dbReference type="Pfam" id="PF22638"/>
    </source>
</evidence>
<dbReference type="InterPro" id="IPR001444">
    <property type="entry name" value="Flag_bb_rod_N"/>
</dbReference>
<comment type="subcellular location">
    <subcellularLocation>
        <location evidence="1 7">Bacterial flagellum</location>
    </subcellularLocation>
    <subcellularLocation>
        <location evidence="2 7">Secreted</location>
    </subcellularLocation>
</comment>
<dbReference type="PRINTS" id="PR01005">
    <property type="entry name" value="FLGHOOKAP1"/>
</dbReference>
<dbReference type="NCBIfam" id="TIGR02492">
    <property type="entry name" value="flgK_ends"/>
    <property type="match status" value="1"/>
</dbReference>
<proteinExistence type="inferred from homology"/>
<comment type="similarity">
    <text evidence="3 7">Belongs to the flagella basal body rod proteins family.</text>
</comment>
<evidence type="ECO:0000256" key="1">
    <source>
        <dbReference type="ARBA" id="ARBA00004365"/>
    </source>
</evidence>
<reference evidence="10 11" key="1">
    <citation type="submission" date="2015-03" db="EMBL/GenBank/DDBJ databases">
        <authorList>
            <consortium name="Pathogen Informatics"/>
            <person name="Murphy D."/>
        </authorList>
    </citation>
    <scope>NUCLEOTIDE SEQUENCE [LARGE SCALE GENOMIC DNA]</scope>
    <source>
        <strain evidence="10 11">IP27818</strain>
    </source>
</reference>
<evidence type="ECO:0000259" key="8">
    <source>
        <dbReference type="Pfam" id="PF00460"/>
    </source>
</evidence>
<dbReference type="Proteomes" id="UP000041356">
    <property type="component" value="Unassembled WGS sequence"/>
</dbReference>
<keyword evidence="10" id="KW-0282">Flagellum</keyword>
<evidence type="ECO:0000256" key="5">
    <source>
        <dbReference type="ARBA" id="ARBA00022525"/>
    </source>
</evidence>
<dbReference type="Pfam" id="PF22638">
    <property type="entry name" value="FlgK_D1"/>
    <property type="match status" value="1"/>
</dbReference>
<dbReference type="AlphaFoldDB" id="A0A9P1PTQ4"/>
<evidence type="ECO:0000313" key="11">
    <source>
        <dbReference type="Proteomes" id="UP000041356"/>
    </source>
</evidence>
<comment type="caution">
    <text evidence="10">The sequence shown here is derived from an EMBL/GenBank/DDBJ whole genome shotgun (WGS) entry which is preliminary data.</text>
</comment>
<evidence type="ECO:0000256" key="6">
    <source>
        <dbReference type="ARBA" id="ARBA00023143"/>
    </source>
</evidence>
<organism evidence="10 11">
    <name type="scientific">Yersinia enterocolitica</name>
    <dbReference type="NCBI Taxonomy" id="630"/>
    <lineage>
        <taxon>Bacteria</taxon>
        <taxon>Pseudomonadati</taxon>
        <taxon>Pseudomonadota</taxon>
        <taxon>Gammaproteobacteria</taxon>
        <taxon>Enterobacterales</taxon>
        <taxon>Yersiniaceae</taxon>
        <taxon>Yersinia</taxon>
    </lineage>
</organism>
<feature type="domain" description="Flagellar basal body rod protein N-terminal" evidence="8">
    <location>
        <begin position="6"/>
        <end position="34"/>
    </location>
</feature>
<accession>A0A9P1PTQ4</accession>
<dbReference type="PANTHER" id="PTHR30033">
    <property type="entry name" value="FLAGELLAR HOOK-ASSOCIATED PROTEIN 1"/>
    <property type="match status" value="1"/>
</dbReference>
<dbReference type="RefSeq" id="WP_050130330.1">
    <property type="nucleotide sequence ID" value="NZ_CPZF01000002.1"/>
</dbReference>
<evidence type="ECO:0000256" key="3">
    <source>
        <dbReference type="ARBA" id="ARBA00009677"/>
    </source>
</evidence>
<dbReference type="InterPro" id="IPR053927">
    <property type="entry name" value="FlgK_helical"/>
</dbReference>
<protein>
    <recommendedName>
        <fullName evidence="4 7">Flagellar hook-associated protein 1</fullName>
        <shortName evidence="7">HAP1</shortName>
    </recommendedName>
</protein>
<name>A0A9P1PTQ4_YEREN</name>
<dbReference type="GO" id="GO:0009424">
    <property type="term" value="C:bacterial-type flagellum hook"/>
    <property type="evidence" value="ECO:0007669"/>
    <property type="project" value="UniProtKB-UniRule"/>
</dbReference>
<dbReference type="EMBL" id="CPZF01000002">
    <property type="protein sequence ID" value="CNF28888.1"/>
    <property type="molecule type" value="Genomic_DNA"/>
</dbReference>
<dbReference type="GO" id="GO:0005198">
    <property type="term" value="F:structural molecule activity"/>
    <property type="evidence" value="ECO:0007669"/>
    <property type="project" value="UniProtKB-UniRule"/>
</dbReference>
<feature type="domain" description="Flagellar hook-associated protein FlgK helical" evidence="9">
    <location>
        <begin position="92"/>
        <end position="319"/>
    </location>
</feature>
<keyword evidence="10" id="KW-0966">Cell projection</keyword>
<evidence type="ECO:0000256" key="2">
    <source>
        <dbReference type="ARBA" id="ARBA00004613"/>
    </source>
</evidence>
<dbReference type="SUPFAM" id="SSF64518">
    <property type="entry name" value="Phase 1 flagellin"/>
    <property type="match status" value="1"/>
</dbReference>
<evidence type="ECO:0000256" key="7">
    <source>
        <dbReference type="RuleBase" id="RU362065"/>
    </source>
</evidence>
<dbReference type="InterPro" id="IPR002371">
    <property type="entry name" value="FlgK"/>
</dbReference>
<gene>
    <name evidence="10" type="primary">flgK_1</name>
    <name evidence="7" type="synonym">flgK</name>
    <name evidence="10" type="ORF">ERS137939_01146</name>
</gene>